<reference evidence="7 8" key="1">
    <citation type="submission" date="2024-07" db="EMBL/GenBank/DDBJ databases">
        <title>Section-level genome sequencing and comparative genomics of Aspergillus sections Usti and Cavernicolus.</title>
        <authorList>
            <consortium name="Lawrence Berkeley National Laboratory"/>
            <person name="Nybo J.L."/>
            <person name="Vesth T.C."/>
            <person name="Theobald S."/>
            <person name="Frisvad J.C."/>
            <person name="Larsen T.O."/>
            <person name="Kjaerboelling I."/>
            <person name="Rothschild-Mancinelli K."/>
            <person name="Lyhne E.K."/>
            <person name="Kogle M.E."/>
            <person name="Barry K."/>
            <person name="Clum A."/>
            <person name="Na H."/>
            <person name="Ledsgaard L."/>
            <person name="Lin J."/>
            <person name="Lipzen A."/>
            <person name="Kuo A."/>
            <person name="Riley R."/>
            <person name="Mondo S."/>
            <person name="LaButti K."/>
            <person name="Haridas S."/>
            <person name="Pangalinan J."/>
            <person name="Salamov A.A."/>
            <person name="Simmons B.A."/>
            <person name="Magnuson J.K."/>
            <person name="Chen J."/>
            <person name="Drula E."/>
            <person name="Henrissat B."/>
            <person name="Wiebenga A."/>
            <person name="Lubbers R.J."/>
            <person name="Gomes A.C."/>
            <person name="Makela M.R."/>
            <person name="Stajich J."/>
            <person name="Grigoriev I.V."/>
            <person name="Mortensen U.H."/>
            <person name="De vries R.P."/>
            <person name="Baker S.E."/>
            <person name="Andersen M.R."/>
        </authorList>
    </citation>
    <scope>NUCLEOTIDE SEQUENCE [LARGE SCALE GENOMIC DNA]</scope>
    <source>
        <strain evidence="7 8">CBS 600.67</strain>
    </source>
</reference>
<feature type="region of interest" description="Disordered" evidence="4">
    <location>
        <begin position="1"/>
        <end position="69"/>
    </location>
</feature>
<dbReference type="EMBL" id="JBFXLS010000057">
    <property type="protein sequence ID" value="KAL2822672.1"/>
    <property type="molecule type" value="Genomic_DNA"/>
</dbReference>
<protein>
    <submittedName>
        <fullName evidence="7">Virulence plasmid 65kDa B protein-domain-containing protein</fullName>
    </submittedName>
</protein>
<dbReference type="InterPro" id="IPR028994">
    <property type="entry name" value="Integrin_alpha_N"/>
</dbReference>
<feature type="compositionally biased region" description="Polar residues" evidence="4">
    <location>
        <begin position="30"/>
        <end position="45"/>
    </location>
</feature>
<keyword evidence="3" id="KW-0843">Virulence</keyword>
<dbReference type="Pfam" id="PF12256">
    <property type="entry name" value="TcdB_toxin_midN"/>
    <property type="match status" value="1"/>
</dbReference>
<dbReference type="InterPro" id="IPR050708">
    <property type="entry name" value="T6SS_VgrG/RHS"/>
</dbReference>
<evidence type="ECO:0000256" key="1">
    <source>
        <dbReference type="ARBA" id="ARBA00004613"/>
    </source>
</evidence>
<evidence type="ECO:0000256" key="4">
    <source>
        <dbReference type="SAM" id="MobiDB-lite"/>
    </source>
</evidence>
<dbReference type="Gene3D" id="2.180.10.10">
    <property type="entry name" value="RHS repeat-associated core"/>
    <property type="match status" value="1"/>
</dbReference>
<evidence type="ECO:0000256" key="2">
    <source>
        <dbReference type="ARBA" id="ARBA00022525"/>
    </source>
</evidence>
<sequence>MSSLRPQSSLRTPSVSKQQAPFGKSGNGSEGSSAAVSTSNGNPEQDAQGAPGRLLAKGSDRSSLGEKFNVDTRTGGVSFRVPIHTSPGRSGFGPSLDLFYDSGSAGANGIFGLGWRLAGVDSITRKTSVMIPTYDENHDSFVHSSVGDLVPVLQKDSSDPTEREAKFKDAEYRVRLYRPRIESDPIRIERWSRPDGRMHWKTVSSENVTTIFGPDESSRVCHPADGQRGGRELCFSWLESDTYDSHGNHMVLSYLSDTADDLAQAVTDKAYEAHRNATARATQRYLKSIKYGNKAPNRDLKTWQVLPGQNDRDHWMFEVALDYRGHTTEPSSIPAEGDWDVRPDPFSVYSSGFEIRTYRRCQRVLMYHHFPDKLGRQDCLVAATEFQYRTDPKSGASMLQSSTPCGYSLTDDGTYSCLRLASTTFEYTAGRDLRSAPVEELDLGLSGLSTPAAQWVDLNGDGAPGVLAQVPGCGWYYHPNNSTDEPAIRGPTLVSRIPSAVHSDRWGFEDLTGDGQLDVACVSADGLLRGFYKRVEGGEWSNFIPFELYPADYSAADPTIVKIDLNGNGHADLLRLAARGDNESTWYPSLGRRGYGPEKRTTGAPVVPTGNARLLSLCDMTGDGLSDIVIVYNSHVYYRPNMGHGRFGPKVVMGNPPFLGDSTIFSPLRIRMADVTGTGTADLIYLPPDGGVRVYYNCSGDYWSAASDSPAFPPLDRFCAVDVFDIGGRGTQCLCWTSDHLSHGTSAESTTVRFLDLMGGCKPGLLTRCSNGIGGEVEMTYRPSTQYRLDDRQRGKPWGTHLPFPVNCVKSMVIKDFVAETTCTKSYAYHNGCYDPGERQFRGFQMVDEWVEEDFAAVFDEDGRATVPEKEGCAPGPPKLFRRPPVLTKSWFYVGLQQIDETSVLPGSWQNNQPQPSPLPSSTVRDMESLTVEELQDAYRALAGQTRRQEIFSVDGTPKCDVPYLISEQTYGVVMYQGAHRDQWRGVFRVNAREEITSIYERTRAEEPAVQHSVVLKSDEYGNVCSQAVMHYGNPSSRLQGGDKEKQEETIIVHTETVYTNALDPLYPQDATVPDSGYFQTPLPAEIRQYRVYPGSSWEDNGQNRYSWESLERLAASLAKADNIPIQGDSTAFNSPANGSKALIFEMCTLYSTPDLESPLPPRELKPFSIEYQSYQLVFSKELLEGTLKNGDLPLVTWEELANELNNGGYKTLEGRTDEWWAPSTRNLFKDRIGSNAPRRSREISRSHFYIPNAAVDQYGNMTSWEIDEYMLLPLKTVDAVNNETAFTNDYVHLQPTLVTDVNGNRTQTSFDPFGRAIGVAYMGKEREEVGDSLDGLESTLTETQLQSFIQDPSGPVAQELLGKAARRTIYKDACEPGRKPTVPTFRAELERDKHYRDPSPSQISVRITYLNGNGQPIQNTSLSGNSETERKWQFSNCVVSNSKGQPVSELFPFTTSFHDFRTWSQNADIPGTTFLRDAFDRPVAQLNADHTWSKTRFSPWSQVVFDAGDTIGIDDPEKDEDVGWCFTLIDRDQYYPTWYGQKKSGRPDEDQAIRQSIVYRDTPKSVHMDPSGREIVTIVDNGPRHIDPGLPNLPPESHQDVRESRTEYDVRGNASVLRDALDRVVTKTWYDLLGRPVHSVNLDSGHCWLLSDCSGAPLLSWLGGNPRKRICYDALRRKKRIMLLSDTASEKCMVEYVYGEETDKLGGMDALENNLRRRLYQCWDQSGQHTNNRFDFKGNCVESSVRYANEYREHIDWSSPVELEKITFKTIMSFDALGRSVQSTAVDGNDTTSTIMRAYDLSGRLKSIRSSSFDNCEASVSNIEYSDDDRITQIEYKSGTFTENDYDPYTRRLVKTCTERITNPRCIQNISYIYDCAGRTVQKTDKAQQGVFFANSVVSPSQKFSYDALGQLTKATGREQVDGGQKQLPAYDACTKRNKGRGNGNEMIQYEETYQYDVAGNIQNIRHKPHANGYHGWTRTYTYTEQSCTDTRPNVYSNRLSKSTSTGRTESYRYDDNQHRDNPGTEYDGNGSITSMPGYSLKWDHNNKLRSLSRQKATNGTTPETTWYIYNAKGERVRKVTDSSASPNGAPTPAKMKDTRYLPLRDIYRKYVGPTPHEVMTVSVGDPSVARTPLVMVEIIKVDTKPDQHLLRYQISNHLELDSDSNVISYEEFSPFGTSTYQTRNTAAPRKYRFASYRRDSESGLYLCGERYYAPWLGRWTSADPGGTFDGPNLYSYVGNDPVNYEDHRGMNREGRRRPIFGAGVEVPMEVDEMEVPMEVDEGTPQPTASDDPEPMEVGIPENRGLLDCFWRTVGRLQNKGPYQMAAESGVHDEYLEAVVSNTILEVVDRNQGSISKELRRDQFSGAGRKLAKEFHTKKVGIAYVADVVPKVDGHCVLFTQIRSRPDPKNRLQSKYLAAHKGKEPQWRFVDEQPPNFGRRFERMDANAWPAMGANARGHVFAIPPVMGDRSAVYGRPPLSSDLFEFTRGIRMERAARIRQANRDVVLARRRGHHDY</sequence>
<dbReference type="SUPFAM" id="SSF69318">
    <property type="entry name" value="Integrin alpha N-terminal domain"/>
    <property type="match status" value="1"/>
</dbReference>
<evidence type="ECO:0000313" key="7">
    <source>
        <dbReference type="EMBL" id="KAL2822672.1"/>
    </source>
</evidence>
<feature type="compositionally biased region" description="Basic and acidic residues" evidence="4">
    <location>
        <begin position="2011"/>
        <end position="2024"/>
    </location>
</feature>
<dbReference type="NCBIfam" id="TIGR03696">
    <property type="entry name" value="Rhs_assc_core"/>
    <property type="match status" value="1"/>
</dbReference>
<accession>A0ABR4I6S1</accession>
<dbReference type="Pfam" id="PF12255">
    <property type="entry name" value="TcdB_toxin_midC"/>
    <property type="match status" value="1"/>
</dbReference>
<dbReference type="PANTHER" id="PTHR32305">
    <property type="match status" value="1"/>
</dbReference>
<dbReference type="PRINTS" id="PR01341">
    <property type="entry name" value="SALSPVBPROT"/>
</dbReference>
<feature type="compositionally biased region" description="Basic and acidic residues" evidence="4">
    <location>
        <begin position="58"/>
        <end position="69"/>
    </location>
</feature>
<feature type="domain" description="Insecticide toxin TcdB middle/C-terminal" evidence="5">
    <location>
        <begin position="938"/>
        <end position="1034"/>
    </location>
</feature>
<evidence type="ECO:0000313" key="8">
    <source>
        <dbReference type="Proteomes" id="UP001610335"/>
    </source>
</evidence>
<dbReference type="InterPro" id="IPR022044">
    <property type="entry name" value="TcdB_toxin_mid/C"/>
</dbReference>
<dbReference type="InterPro" id="IPR003284">
    <property type="entry name" value="Sal_SpvB"/>
</dbReference>
<proteinExistence type="predicted"/>
<evidence type="ECO:0000256" key="3">
    <source>
        <dbReference type="ARBA" id="ARBA00023026"/>
    </source>
</evidence>
<dbReference type="PANTHER" id="PTHR32305:SF15">
    <property type="entry name" value="PROTEIN RHSA-RELATED"/>
    <property type="match status" value="1"/>
</dbReference>
<dbReference type="InterPro" id="IPR022045">
    <property type="entry name" value="TcdB_toxin_mid/N"/>
</dbReference>
<keyword evidence="2" id="KW-0964">Secreted</keyword>
<evidence type="ECO:0000259" key="6">
    <source>
        <dbReference type="Pfam" id="PF12256"/>
    </source>
</evidence>
<gene>
    <name evidence="7" type="ORF">BDW59DRAFT_163655</name>
</gene>
<organism evidence="7 8">
    <name type="scientific">Aspergillus cavernicola</name>
    <dbReference type="NCBI Taxonomy" id="176166"/>
    <lineage>
        <taxon>Eukaryota</taxon>
        <taxon>Fungi</taxon>
        <taxon>Dikarya</taxon>
        <taxon>Ascomycota</taxon>
        <taxon>Pezizomycotina</taxon>
        <taxon>Eurotiomycetes</taxon>
        <taxon>Eurotiomycetidae</taxon>
        <taxon>Eurotiales</taxon>
        <taxon>Aspergillaceae</taxon>
        <taxon>Aspergillus</taxon>
        <taxon>Aspergillus subgen. Nidulantes</taxon>
    </lineage>
</organism>
<dbReference type="Proteomes" id="UP001610335">
    <property type="component" value="Unassembled WGS sequence"/>
</dbReference>
<feature type="compositionally biased region" description="Polar residues" evidence="4">
    <location>
        <begin position="1995"/>
        <end position="2010"/>
    </location>
</feature>
<comment type="caution">
    <text evidence="7">The sequence shown here is derived from an EMBL/GenBank/DDBJ whole genome shotgun (WGS) entry which is preliminary data.</text>
</comment>
<comment type="subcellular location">
    <subcellularLocation>
        <location evidence="1">Secreted</location>
    </subcellularLocation>
</comment>
<feature type="domain" description="Insecticide toxin TcdB middle/N-terminal" evidence="6">
    <location>
        <begin position="717"/>
        <end position="848"/>
    </location>
</feature>
<name>A0ABR4I6S1_9EURO</name>
<keyword evidence="8" id="KW-1185">Reference proteome</keyword>
<evidence type="ECO:0000259" key="5">
    <source>
        <dbReference type="Pfam" id="PF12255"/>
    </source>
</evidence>
<feature type="compositionally biased region" description="Polar residues" evidence="4">
    <location>
        <begin position="1"/>
        <end position="19"/>
    </location>
</feature>
<dbReference type="InterPro" id="IPR022385">
    <property type="entry name" value="Rhs_assc_core"/>
</dbReference>
<dbReference type="Pfam" id="PF03534">
    <property type="entry name" value="SpvB"/>
    <property type="match status" value="1"/>
</dbReference>
<feature type="region of interest" description="Disordered" evidence="4">
    <location>
        <begin position="1995"/>
        <end position="2034"/>
    </location>
</feature>